<proteinExistence type="predicted"/>
<dbReference type="AlphaFoldDB" id="A0A423XN97"/>
<dbReference type="Proteomes" id="UP000285146">
    <property type="component" value="Unassembled WGS sequence"/>
</dbReference>
<reference evidence="2 3" key="1">
    <citation type="submission" date="2015-09" db="EMBL/GenBank/DDBJ databases">
        <title>Host preference determinants of Valsa canker pathogens revealed by comparative genomics.</title>
        <authorList>
            <person name="Yin Z."/>
            <person name="Huang L."/>
        </authorList>
    </citation>
    <scope>NUCLEOTIDE SEQUENCE [LARGE SCALE GENOMIC DNA]</scope>
    <source>
        <strain evidence="2 3">SXYLt</strain>
    </source>
</reference>
<protein>
    <submittedName>
        <fullName evidence="2">Uncharacterized protein</fullName>
    </submittedName>
</protein>
<feature type="region of interest" description="Disordered" evidence="1">
    <location>
        <begin position="215"/>
        <end position="237"/>
    </location>
</feature>
<evidence type="ECO:0000313" key="3">
    <source>
        <dbReference type="Proteomes" id="UP000285146"/>
    </source>
</evidence>
<dbReference type="InParanoid" id="A0A423XN97"/>
<dbReference type="OrthoDB" id="5344482at2759"/>
<name>A0A423XN97_9PEZI</name>
<dbReference type="STRING" id="1230097.A0A423XN97"/>
<feature type="compositionally biased region" description="Polar residues" evidence="1">
    <location>
        <begin position="215"/>
        <end position="228"/>
    </location>
</feature>
<gene>
    <name evidence="2" type="ORF">VPNG_00396</name>
</gene>
<evidence type="ECO:0000256" key="1">
    <source>
        <dbReference type="SAM" id="MobiDB-lite"/>
    </source>
</evidence>
<accession>A0A423XN97</accession>
<sequence length="340" mass="35974">MATSEQHIVAPASGLDNVNVVETPTSPSSAFTLSRFEFETGTKGNEGTKILMVEWDAGAAIEAAAKSEEDADQEKARNSIDDWDVRWDGKEALTVLPIRDNEAPKTSLRIYFLVPPGAPIPTLVTISKKSGLTELQTKPLPAIFLKGLVSEEKGTRGVLHTIWAKKRLQELEAEITIEMKNNGESVGLEMALQEKQWIVDHFGLEIDTSSAEAIALSPQSPGGTSPASPRSPIGGRLGEKLRGLKLATTPAGLAAAKEANNTKKQAERKITVFTPESGGPGLGRPAAISGGLASLGAVMEGGPAAAVPERGGDTEEDLFALPMSPRSPEEAKSPFSMLKC</sequence>
<evidence type="ECO:0000313" key="2">
    <source>
        <dbReference type="EMBL" id="ROW18008.1"/>
    </source>
</evidence>
<organism evidence="2 3">
    <name type="scientific">Cytospora leucostoma</name>
    <dbReference type="NCBI Taxonomy" id="1230097"/>
    <lineage>
        <taxon>Eukaryota</taxon>
        <taxon>Fungi</taxon>
        <taxon>Dikarya</taxon>
        <taxon>Ascomycota</taxon>
        <taxon>Pezizomycotina</taxon>
        <taxon>Sordariomycetes</taxon>
        <taxon>Sordariomycetidae</taxon>
        <taxon>Diaporthales</taxon>
        <taxon>Cytosporaceae</taxon>
        <taxon>Cytospora</taxon>
    </lineage>
</organism>
<feature type="region of interest" description="Disordered" evidence="1">
    <location>
        <begin position="303"/>
        <end position="340"/>
    </location>
</feature>
<comment type="caution">
    <text evidence="2">The sequence shown here is derived from an EMBL/GenBank/DDBJ whole genome shotgun (WGS) entry which is preliminary data.</text>
</comment>
<dbReference type="EMBL" id="LKEB01000001">
    <property type="protein sequence ID" value="ROW18008.1"/>
    <property type="molecule type" value="Genomic_DNA"/>
</dbReference>
<keyword evidence="3" id="KW-1185">Reference proteome</keyword>